<evidence type="ECO:0000313" key="3">
    <source>
        <dbReference type="EMBL" id="MBU8876677.1"/>
    </source>
</evidence>
<keyword evidence="1" id="KW-0472">Membrane</keyword>
<organism evidence="3 4">
    <name type="scientific">Reyranella humidisoli</name>
    <dbReference type="NCBI Taxonomy" id="2849149"/>
    <lineage>
        <taxon>Bacteria</taxon>
        <taxon>Pseudomonadati</taxon>
        <taxon>Pseudomonadota</taxon>
        <taxon>Alphaproteobacteria</taxon>
        <taxon>Hyphomicrobiales</taxon>
        <taxon>Reyranellaceae</taxon>
        <taxon>Reyranella</taxon>
    </lineage>
</organism>
<proteinExistence type="predicted"/>
<feature type="transmembrane region" description="Helical" evidence="1">
    <location>
        <begin position="6"/>
        <end position="26"/>
    </location>
</feature>
<dbReference type="EMBL" id="JAHOPB010000002">
    <property type="protein sequence ID" value="MBU8876677.1"/>
    <property type="molecule type" value="Genomic_DNA"/>
</dbReference>
<feature type="domain" description="Mce/MlaD" evidence="2">
    <location>
        <begin position="35"/>
        <end position="113"/>
    </location>
</feature>
<dbReference type="Pfam" id="PF02470">
    <property type="entry name" value="MlaD"/>
    <property type="match status" value="1"/>
</dbReference>
<keyword evidence="1" id="KW-0812">Transmembrane</keyword>
<keyword evidence="4" id="KW-1185">Reference proteome</keyword>
<protein>
    <submittedName>
        <fullName evidence="3">Outer membrane lipid asymmetry maintenance protein MlaD</fullName>
    </submittedName>
</protein>
<keyword evidence="1" id="KW-1133">Transmembrane helix</keyword>
<name>A0ABS6ISI0_9HYPH</name>
<dbReference type="PANTHER" id="PTHR33371:SF4">
    <property type="entry name" value="INTERMEMBRANE PHOSPHOLIPID TRANSPORT SYSTEM BINDING PROTEIN MLAD"/>
    <property type="match status" value="1"/>
</dbReference>
<sequence>MGRNIVETIVGALVLVVAGLFVFYAFSKSDRTGPDGYELVARFGRIDGLKRGADVTLSGVKVGSVTGFSLDPKTYQAVVRLAVAANVNLPADTHAKIVSESLLGGMVVVLEPGNDKQMLKSGGEIEHTQDSIPLTELIAKFMFGSTGSK</sequence>
<dbReference type="InterPro" id="IPR003399">
    <property type="entry name" value="Mce/MlaD"/>
</dbReference>
<evidence type="ECO:0000256" key="1">
    <source>
        <dbReference type="SAM" id="Phobius"/>
    </source>
</evidence>
<evidence type="ECO:0000313" key="4">
    <source>
        <dbReference type="Proteomes" id="UP000727907"/>
    </source>
</evidence>
<dbReference type="PANTHER" id="PTHR33371">
    <property type="entry name" value="INTERMEMBRANE PHOSPHOLIPID TRANSPORT SYSTEM BINDING PROTEIN MLAD-RELATED"/>
    <property type="match status" value="1"/>
</dbReference>
<dbReference type="NCBIfam" id="TIGR04430">
    <property type="entry name" value="OM_asym_MlaD"/>
    <property type="match status" value="1"/>
</dbReference>
<dbReference type="InterPro" id="IPR030970">
    <property type="entry name" value="ABC_MlaD"/>
</dbReference>
<reference evidence="3 4" key="1">
    <citation type="submission" date="2021-06" db="EMBL/GenBank/DDBJ databases">
        <authorList>
            <person name="Lee D.H."/>
        </authorList>
    </citation>
    <scope>NUCLEOTIDE SEQUENCE [LARGE SCALE GENOMIC DNA]</scope>
    <source>
        <strain evidence="3 4">MMS21-HV4-11</strain>
    </source>
</reference>
<gene>
    <name evidence="3" type="primary">mlaD</name>
    <name evidence="3" type="ORF">KQ910_23080</name>
</gene>
<dbReference type="Proteomes" id="UP000727907">
    <property type="component" value="Unassembled WGS sequence"/>
</dbReference>
<evidence type="ECO:0000259" key="2">
    <source>
        <dbReference type="Pfam" id="PF02470"/>
    </source>
</evidence>
<dbReference type="InterPro" id="IPR052336">
    <property type="entry name" value="MlaD_Phospholipid_Transporter"/>
</dbReference>
<dbReference type="RefSeq" id="WP_216965649.1">
    <property type="nucleotide sequence ID" value="NZ_JAHOPB010000002.1"/>
</dbReference>
<accession>A0ABS6ISI0</accession>
<comment type="caution">
    <text evidence="3">The sequence shown here is derived from an EMBL/GenBank/DDBJ whole genome shotgun (WGS) entry which is preliminary data.</text>
</comment>